<dbReference type="UniPathway" id="UPA00075">
    <property type="reaction ID" value="UER00336"/>
</dbReference>
<evidence type="ECO:0000256" key="8">
    <source>
        <dbReference type="ARBA" id="ARBA00030717"/>
    </source>
</evidence>
<comment type="pathway">
    <text evidence="1">Purine metabolism; IMP biosynthesis via de novo pathway; 5-amino-1-(5-phospho-D-ribosyl)imidazole-4-carboxamide from 5-amino-1-(5-phospho-D-ribosyl)imidazole-4-carboxylate: step 2/2.</text>
</comment>
<dbReference type="Proteomes" id="UP000373449">
    <property type="component" value="Unassembled WGS sequence"/>
</dbReference>
<dbReference type="RefSeq" id="WP_071605922.1">
    <property type="nucleotide sequence ID" value="NZ_BRLG01000012.1"/>
</dbReference>
<sequence length="446" mass="48687">MASVGMFDSCITGHWFSQKAKDIWSDSNTIQSWLDVEAALALAQAKLGMIPKSAADIIAKKADVKLLDADKISAGIKETMHPFVPVLRQYEAVCGTEAASYIHWGATTQNIFDTGAVLQLRETHNIILSDLDNVLNAMAKLAADTKNIPQAGRTHGQHALPITFGFKVAGWRAEIRRHKTRLIQAAEDAFIVTMGGAVGVFSAMGGNGRNVQDEVAELLNLKSSSIPVRSSCDSLAAYINIFGLLAATVEKISEEVIFLQRTEIAEVEESFHHGKVGSSTMSQKRNPQHAQNLVGVSQLLRSRMMLANTSMIRMNEGDAAESNILDVSLPEVSIFAVSLVEGLYKLISGLNVYPENMKKNLNISGGLILSEAVMMQLAEHIGRPAAHHILYEAAMNSIEKKITFAESIHDELNKENIPDTLDINKILDPLHYLGESAECVDDELKK</sequence>
<comment type="catalytic activity">
    <reaction evidence="7">
        <text>(2S)-2-[5-amino-1-(5-phospho-beta-D-ribosyl)imidazole-4-carboxamido]succinate = 5-amino-1-(5-phospho-beta-D-ribosyl)imidazole-4-carboxamide + fumarate</text>
        <dbReference type="Rhea" id="RHEA:23920"/>
        <dbReference type="ChEBI" id="CHEBI:29806"/>
        <dbReference type="ChEBI" id="CHEBI:58443"/>
        <dbReference type="ChEBI" id="CHEBI:58475"/>
        <dbReference type="EC" id="4.3.2.2"/>
    </reaction>
    <physiologicalReaction direction="left-to-right" evidence="7">
        <dbReference type="Rhea" id="RHEA:23921"/>
    </physiologicalReaction>
</comment>
<dbReference type="PROSITE" id="PS00163">
    <property type="entry name" value="FUMARATE_LYASES"/>
    <property type="match status" value="1"/>
</dbReference>
<dbReference type="OrthoDB" id="9768878at2"/>
<reference evidence="13" key="1">
    <citation type="submission" date="2017-09" db="EMBL/GenBank/DDBJ databases">
        <title>FDA dAtabase for Regulatory Grade micrObial Sequences (FDA-ARGOS): Supporting development and validation of Infectious Disease Dx tests.</title>
        <authorList>
            <person name="Minogue T."/>
            <person name="Wolcott M."/>
            <person name="Wasieloski L."/>
            <person name="Aguilar W."/>
            <person name="Moore D."/>
            <person name="Tallon L."/>
            <person name="Sadzewicz L."/>
            <person name="Ott S."/>
            <person name="Zhao X."/>
            <person name="Nagaraj S."/>
            <person name="Vavikolanu K."/>
            <person name="Aluvathingal J."/>
            <person name="Nadendla S."/>
            <person name="Sichtig H."/>
        </authorList>
    </citation>
    <scope>NUCLEOTIDE SEQUENCE [LARGE SCALE GENOMIC DNA]</scope>
    <source>
        <strain evidence="13">FDAARGOS_387</strain>
    </source>
</reference>
<reference evidence="11" key="2">
    <citation type="submission" date="2017-09" db="EMBL/GenBank/DDBJ databases">
        <title>FDA dAtabase for Regulatory Grade micrObial Sequences (FDA-ARGOS): Supporting development and validation of Infectious Disease Dx tests.</title>
        <authorList>
            <person name="Minogue T."/>
            <person name="Wolcott M."/>
            <person name="Wasieloski L."/>
            <person name="Aguilar W."/>
            <person name="Moore D."/>
            <person name="Tallon L.J."/>
            <person name="Sadzewicz L."/>
            <person name="Ott S."/>
            <person name="Zhao X."/>
            <person name="Nagaraj S."/>
            <person name="Vavikolanu K."/>
            <person name="Aluvathingal J."/>
            <person name="Nadendla S."/>
            <person name="Sichtig H."/>
        </authorList>
    </citation>
    <scope>NUCLEOTIDE SEQUENCE</scope>
    <source>
        <strain evidence="11">FDAARGOS_387</strain>
    </source>
</reference>
<dbReference type="GO" id="GO:0006189">
    <property type="term" value="P:'de novo' IMP biosynthetic process"/>
    <property type="evidence" value="ECO:0007669"/>
    <property type="project" value="UniProtKB-UniPathway"/>
</dbReference>
<dbReference type="SMART" id="SM00998">
    <property type="entry name" value="ADSL_C"/>
    <property type="match status" value="1"/>
</dbReference>
<feature type="domain" description="Adenylosuccinate lyase C-terminal" evidence="10">
    <location>
        <begin position="365"/>
        <end position="444"/>
    </location>
</feature>
<keyword evidence="6 11" id="KW-0456">Lyase</keyword>
<dbReference type="Gene3D" id="1.10.275.10">
    <property type="entry name" value="Fumarase/aspartase (N-terminal domain)"/>
    <property type="match status" value="1"/>
</dbReference>
<evidence type="ECO:0000313" key="11">
    <source>
        <dbReference type="EMBL" id="PHI29855.1"/>
    </source>
</evidence>
<dbReference type="UniPathway" id="UPA00074">
    <property type="reaction ID" value="UER00132"/>
</dbReference>
<dbReference type="GO" id="GO:0044208">
    <property type="term" value="P:'de novo' AMP biosynthetic process"/>
    <property type="evidence" value="ECO:0007669"/>
    <property type="project" value="UniProtKB-UniPathway"/>
</dbReference>
<dbReference type="Gene3D" id="1.20.200.10">
    <property type="entry name" value="Fumarase/aspartase (Central domain)"/>
    <property type="match status" value="1"/>
</dbReference>
<dbReference type="InterPro" id="IPR004769">
    <property type="entry name" value="Pur_lyase"/>
</dbReference>
<dbReference type="GO" id="GO:0070626">
    <property type="term" value="F:(S)-2-(5-amino-1-(5-phospho-D-ribosyl)imidazole-4-carboxamido) succinate lyase (fumarate-forming) activity"/>
    <property type="evidence" value="ECO:0007669"/>
    <property type="project" value="TreeGrafter"/>
</dbReference>
<dbReference type="Pfam" id="PF00206">
    <property type="entry name" value="Lyase_1"/>
    <property type="match status" value="1"/>
</dbReference>
<dbReference type="InterPro" id="IPR024083">
    <property type="entry name" value="Fumarase/histidase_N"/>
</dbReference>
<comment type="similarity">
    <text evidence="3">Belongs to the lyase 1 family. Adenylosuccinate lyase subfamily.</text>
</comment>
<dbReference type="EC" id="4.3.2.2" evidence="4"/>
<reference evidence="12 14" key="3">
    <citation type="submission" date="2019-03" db="EMBL/GenBank/DDBJ databases">
        <authorList>
            <consortium name="Pathogen Informatics"/>
        </authorList>
    </citation>
    <scope>NUCLEOTIDE SEQUENCE [LARGE SCALE GENOMIC DNA]</scope>
    <source>
        <strain evidence="12 14">NCTC12282</strain>
    </source>
</reference>
<keyword evidence="13" id="KW-1185">Reference proteome</keyword>
<dbReference type="STRING" id="1111728.GCA_000427805_01841"/>
<evidence type="ECO:0000256" key="1">
    <source>
        <dbReference type="ARBA" id="ARBA00004706"/>
    </source>
</evidence>
<dbReference type="GO" id="GO:0005829">
    <property type="term" value="C:cytosol"/>
    <property type="evidence" value="ECO:0007669"/>
    <property type="project" value="TreeGrafter"/>
</dbReference>
<evidence type="ECO:0000313" key="13">
    <source>
        <dbReference type="Proteomes" id="UP000224974"/>
    </source>
</evidence>
<dbReference type="Proteomes" id="UP000224974">
    <property type="component" value="Unassembled WGS sequence"/>
</dbReference>
<dbReference type="SUPFAM" id="SSF48557">
    <property type="entry name" value="L-aspartase-like"/>
    <property type="match status" value="1"/>
</dbReference>
<dbReference type="NCBIfam" id="TIGR00928">
    <property type="entry name" value="purB"/>
    <property type="match status" value="1"/>
</dbReference>
<organism evidence="11 13">
    <name type="scientific">Budvicia aquatica</name>
    <dbReference type="NCBI Taxonomy" id="82979"/>
    <lineage>
        <taxon>Bacteria</taxon>
        <taxon>Pseudomonadati</taxon>
        <taxon>Pseudomonadota</taxon>
        <taxon>Gammaproteobacteria</taxon>
        <taxon>Enterobacterales</taxon>
        <taxon>Budviciaceae</taxon>
        <taxon>Budvicia</taxon>
    </lineage>
</organism>
<dbReference type="PANTHER" id="PTHR43172">
    <property type="entry name" value="ADENYLOSUCCINATE LYASE"/>
    <property type="match status" value="1"/>
</dbReference>
<evidence type="ECO:0000256" key="7">
    <source>
        <dbReference type="ARBA" id="ARBA00024477"/>
    </source>
</evidence>
<dbReference type="InterPro" id="IPR019468">
    <property type="entry name" value="AdenyloSucc_lyase_C"/>
</dbReference>
<comment type="pathway">
    <text evidence="2">Purine metabolism; AMP biosynthesis via de novo pathway; AMP from IMP: step 2/2.</text>
</comment>
<dbReference type="InterPro" id="IPR020557">
    <property type="entry name" value="Fumarate_lyase_CS"/>
</dbReference>
<comment type="catalytic activity">
    <reaction evidence="9">
        <text>N(6)-(1,2-dicarboxyethyl)-AMP = fumarate + AMP</text>
        <dbReference type="Rhea" id="RHEA:16853"/>
        <dbReference type="ChEBI" id="CHEBI:29806"/>
        <dbReference type="ChEBI" id="CHEBI:57567"/>
        <dbReference type="ChEBI" id="CHEBI:456215"/>
        <dbReference type="EC" id="4.3.2.2"/>
    </reaction>
    <physiologicalReaction direction="left-to-right" evidence="9">
        <dbReference type="Rhea" id="RHEA:16854"/>
    </physiologicalReaction>
</comment>
<evidence type="ECO:0000313" key="12">
    <source>
        <dbReference type="EMBL" id="VFS48478.1"/>
    </source>
</evidence>
<evidence type="ECO:0000313" key="14">
    <source>
        <dbReference type="Proteomes" id="UP000373449"/>
    </source>
</evidence>
<gene>
    <name evidence="11" type="primary">purB</name>
    <name evidence="12" type="synonym">purB_1</name>
    <name evidence="11" type="ORF">CRN84_11125</name>
    <name evidence="12" type="ORF">NCTC12282_03217</name>
</gene>
<dbReference type="CDD" id="cd01597">
    <property type="entry name" value="pCLME"/>
    <property type="match status" value="1"/>
</dbReference>
<accession>A0A2C6DN50</accession>
<name>A0A2C6DN50_9GAMM</name>
<dbReference type="EMBL" id="CAADJA010000002">
    <property type="protein sequence ID" value="VFS48478.1"/>
    <property type="molecule type" value="Genomic_DNA"/>
</dbReference>
<proteinExistence type="inferred from homology"/>
<dbReference type="Pfam" id="PF10397">
    <property type="entry name" value="ADSL_C"/>
    <property type="match status" value="1"/>
</dbReference>
<protein>
    <recommendedName>
        <fullName evidence="5">Adenylosuccinate lyase</fullName>
        <ecNumber evidence="4">4.3.2.2</ecNumber>
    </recommendedName>
    <alternativeName>
        <fullName evidence="8">Adenylosuccinase</fullName>
    </alternativeName>
</protein>
<dbReference type="EMBL" id="PDDX01000001">
    <property type="protein sequence ID" value="PHI29855.1"/>
    <property type="molecule type" value="Genomic_DNA"/>
</dbReference>
<dbReference type="InterPro" id="IPR000362">
    <property type="entry name" value="Fumarate_lyase_fam"/>
</dbReference>
<dbReference type="Gene3D" id="1.10.40.30">
    <property type="entry name" value="Fumarase/aspartase (C-terminal domain)"/>
    <property type="match status" value="1"/>
</dbReference>
<dbReference type="GO" id="GO:0004018">
    <property type="term" value="F:N6-(1,2-dicarboxyethyl)AMP AMP-lyase (fumarate-forming) activity"/>
    <property type="evidence" value="ECO:0007669"/>
    <property type="project" value="InterPro"/>
</dbReference>
<evidence type="ECO:0000256" key="4">
    <source>
        <dbReference type="ARBA" id="ARBA00012339"/>
    </source>
</evidence>
<evidence type="ECO:0000256" key="2">
    <source>
        <dbReference type="ARBA" id="ARBA00004734"/>
    </source>
</evidence>
<dbReference type="InterPro" id="IPR008948">
    <property type="entry name" value="L-Aspartase-like"/>
</dbReference>
<evidence type="ECO:0000256" key="3">
    <source>
        <dbReference type="ARBA" id="ARBA00008273"/>
    </source>
</evidence>
<evidence type="ECO:0000256" key="6">
    <source>
        <dbReference type="ARBA" id="ARBA00023239"/>
    </source>
</evidence>
<dbReference type="PRINTS" id="PR00149">
    <property type="entry name" value="FUMRATELYASE"/>
</dbReference>
<evidence type="ECO:0000259" key="10">
    <source>
        <dbReference type="SMART" id="SM00998"/>
    </source>
</evidence>
<dbReference type="InterPro" id="IPR022761">
    <property type="entry name" value="Fumarate_lyase_N"/>
</dbReference>
<evidence type="ECO:0000256" key="5">
    <source>
        <dbReference type="ARBA" id="ARBA00017058"/>
    </source>
</evidence>
<dbReference type="AlphaFoldDB" id="A0A2C6DN50"/>
<dbReference type="PANTHER" id="PTHR43172:SF1">
    <property type="entry name" value="ADENYLOSUCCINATE LYASE"/>
    <property type="match status" value="1"/>
</dbReference>
<evidence type="ECO:0000256" key="9">
    <source>
        <dbReference type="ARBA" id="ARBA00049115"/>
    </source>
</evidence>